<evidence type="ECO:0000256" key="4">
    <source>
        <dbReference type="ARBA" id="ARBA00023172"/>
    </source>
</evidence>
<dbReference type="InterPro" id="IPR038488">
    <property type="entry name" value="Integrase_DNA-bd_sf"/>
</dbReference>
<dbReference type="CDD" id="cd00796">
    <property type="entry name" value="INT_Rci_Hp1_C"/>
    <property type="match status" value="1"/>
</dbReference>
<keyword evidence="3" id="KW-0238">DNA-binding</keyword>
<dbReference type="Pfam" id="PF13356">
    <property type="entry name" value="Arm-DNA-bind_3"/>
    <property type="match status" value="1"/>
</dbReference>
<dbReference type="InterPro" id="IPR002104">
    <property type="entry name" value="Integrase_catalytic"/>
</dbReference>
<comment type="similarity">
    <text evidence="1">Belongs to the 'phage' integrase family.</text>
</comment>
<dbReference type="PROSITE" id="PS51898">
    <property type="entry name" value="TYR_RECOMBINASE"/>
    <property type="match status" value="1"/>
</dbReference>
<evidence type="ECO:0000313" key="6">
    <source>
        <dbReference type="EMBL" id="KHL24796.1"/>
    </source>
</evidence>
<dbReference type="STRING" id="1572751.PK98_12920"/>
<dbReference type="InterPro" id="IPR010998">
    <property type="entry name" value="Integrase_recombinase_N"/>
</dbReference>
<dbReference type="AlphaFoldDB" id="A0A0B2BYQ2"/>
<dbReference type="PANTHER" id="PTHR30629">
    <property type="entry name" value="PROPHAGE INTEGRASE"/>
    <property type="match status" value="1"/>
</dbReference>
<comment type="caution">
    <text evidence="6">The sequence shown here is derived from an EMBL/GenBank/DDBJ whole genome shotgun (WGS) entry which is preliminary data.</text>
</comment>
<feature type="domain" description="Tyr recombinase" evidence="5">
    <location>
        <begin position="206"/>
        <end position="376"/>
    </location>
</feature>
<proteinExistence type="inferred from homology"/>
<dbReference type="GO" id="GO:0003677">
    <property type="term" value="F:DNA binding"/>
    <property type="evidence" value="ECO:0007669"/>
    <property type="project" value="UniProtKB-KW"/>
</dbReference>
<dbReference type="PANTHER" id="PTHR30629:SF2">
    <property type="entry name" value="PROPHAGE INTEGRASE INTS-RELATED"/>
    <property type="match status" value="1"/>
</dbReference>
<gene>
    <name evidence="6" type="ORF">PK98_12920</name>
</gene>
<protein>
    <submittedName>
        <fullName evidence="6">Integrase</fullName>
    </submittedName>
</protein>
<dbReference type="InterPro" id="IPR013762">
    <property type="entry name" value="Integrase-like_cat_sf"/>
</dbReference>
<organism evidence="6 7">
    <name type="scientific">Croceibacterium mercuriale</name>
    <dbReference type="NCBI Taxonomy" id="1572751"/>
    <lineage>
        <taxon>Bacteria</taxon>
        <taxon>Pseudomonadati</taxon>
        <taxon>Pseudomonadota</taxon>
        <taxon>Alphaproteobacteria</taxon>
        <taxon>Sphingomonadales</taxon>
        <taxon>Erythrobacteraceae</taxon>
        <taxon>Croceibacterium</taxon>
    </lineage>
</organism>
<evidence type="ECO:0000259" key="5">
    <source>
        <dbReference type="PROSITE" id="PS51898"/>
    </source>
</evidence>
<dbReference type="EMBL" id="JTDN01000002">
    <property type="protein sequence ID" value="KHL24796.1"/>
    <property type="molecule type" value="Genomic_DNA"/>
</dbReference>
<dbReference type="Gene3D" id="1.10.150.130">
    <property type="match status" value="1"/>
</dbReference>
<dbReference type="OrthoDB" id="7615137at2"/>
<name>A0A0B2BYQ2_9SPHN</name>
<dbReference type="InterPro" id="IPR011010">
    <property type="entry name" value="DNA_brk_join_enz"/>
</dbReference>
<dbReference type="Proteomes" id="UP000030988">
    <property type="component" value="Unassembled WGS sequence"/>
</dbReference>
<keyword evidence="7" id="KW-1185">Reference proteome</keyword>
<keyword evidence="2" id="KW-0229">DNA integration</keyword>
<dbReference type="GO" id="GO:0015074">
    <property type="term" value="P:DNA integration"/>
    <property type="evidence" value="ECO:0007669"/>
    <property type="project" value="UniProtKB-KW"/>
</dbReference>
<dbReference type="Gene3D" id="3.30.160.390">
    <property type="entry name" value="Integrase, DNA-binding domain"/>
    <property type="match status" value="1"/>
</dbReference>
<accession>A0A0B2BYQ2</accession>
<dbReference type="GO" id="GO:0006310">
    <property type="term" value="P:DNA recombination"/>
    <property type="evidence" value="ECO:0007669"/>
    <property type="project" value="UniProtKB-KW"/>
</dbReference>
<dbReference type="SUPFAM" id="SSF56349">
    <property type="entry name" value="DNA breaking-rejoining enzymes"/>
    <property type="match status" value="1"/>
</dbReference>
<reference evidence="6 7" key="1">
    <citation type="submission" date="2014-11" db="EMBL/GenBank/DDBJ databases">
        <title>Draft genome sequence of Kirrobacter mercurialis.</title>
        <authorList>
            <person name="Coil D.A."/>
            <person name="Eisen J.A."/>
        </authorList>
    </citation>
    <scope>NUCLEOTIDE SEQUENCE [LARGE SCALE GENOMIC DNA]</scope>
    <source>
        <strain evidence="6 7">Coronado</strain>
    </source>
</reference>
<dbReference type="InterPro" id="IPR050808">
    <property type="entry name" value="Phage_Integrase"/>
</dbReference>
<dbReference type="Gene3D" id="1.10.443.10">
    <property type="entry name" value="Intergrase catalytic core"/>
    <property type="match status" value="1"/>
</dbReference>
<sequence length="390" mass="44274">MVPTGQSRPKRALLDGNVARRKLPLRTTEYCIWDTELKGFGLRVRPSGKYLWFVRVRHRDKQRRYTLGSTEELDAVLARSQARRLLAEVALDGLPKRVVVKATPTMDDFVETYWPDLARGWKPRTVTRNMNAWKLQLKAPFGACRVADITRADVVRWRDGCAGESEAQFNRAVPVLASLMKYAEALHLRRKGSNPCRGISRYKREAKERYLTPLEYRRIGKELAEDEAAFPGEVAIVRLLLLTGARVSEIRDLQYEWVKPPRLVLPDSKTGPKIIWLNSKALAILEAVPRIDGCPFVFPNRKRTKPMLLDPWWSKFRRRCALPDVRIHDLRHSFASAAIMDNVPLATIGKLLGHVLPETTAKYAHLADEVIADAAQRVSGSLASAIGLRQ</sequence>
<keyword evidence="4" id="KW-0233">DNA recombination</keyword>
<dbReference type="Pfam" id="PF00589">
    <property type="entry name" value="Phage_integrase"/>
    <property type="match status" value="1"/>
</dbReference>
<evidence type="ECO:0000256" key="2">
    <source>
        <dbReference type="ARBA" id="ARBA00022908"/>
    </source>
</evidence>
<dbReference type="InterPro" id="IPR025166">
    <property type="entry name" value="Integrase_DNA_bind_dom"/>
</dbReference>
<evidence type="ECO:0000256" key="3">
    <source>
        <dbReference type="ARBA" id="ARBA00023125"/>
    </source>
</evidence>
<evidence type="ECO:0000313" key="7">
    <source>
        <dbReference type="Proteomes" id="UP000030988"/>
    </source>
</evidence>
<evidence type="ECO:0000256" key="1">
    <source>
        <dbReference type="ARBA" id="ARBA00008857"/>
    </source>
</evidence>